<dbReference type="PANTHER" id="PTHR43031:SF1">
    <property type="entry name" value="PYRIDINE NUCLEOTIDE-DISULPHIDE OXIDOREDUCTASE"/>
    <property type="match status" value="1"/>
</dbReference>
<evidence type="ECO:0000313" key="2">
    <source>
        <dbReference type="EMBL" id="GEB32514.1"/>
    </source>
</evidence>
<organism evidence="2 3">
    <name type="scientific">Brevibacillus parabrevis</name>
    <dbReference type="NCBI Taxonomy" id="54914"/>
    <lineage>
        <taxon>Bacteria</taxon>
        <taxon>Bacillati</taxon>
        <taxon>Bacillota</taxon>
        <taxon>Bacilli</taxon>
        <taxon>Bacillales</taxon>
        <taxon>Paenibacillaceae</taxon>
        <taxon>Brevibacillus</taxon>
    </lineage>
</organism>
<dbReference type="SMART" id="SM00450">
    <property type="entry name" value="RHOD"/>
    <property type="match status" value="1"/>
</dbReference>
<gene>
    <name evidence="2" type="ORF">BPA01_20940</name>
</gene>
<dbReference type="Gene3D" id="3.40.250.10">
    <property type="entry name" value="Rhodanese-like domain"/>
    <property type="match status" value="1"/>
</dbReference>
<accession>A0A4Y3PGD2</accession>
<name>A0A4Y3PGD2_BREPA</name>
<proteinExistence type="predicted"/>
<dbReference type="RefSeq" id="WP_122964369.1">
    <property type="nucleotide sequence ID" value="NZ_BJMH01000008.1"/>
</dbReference>
<dbReference type="GO" id="GO:0004792">
    <property type="term" value="F:thiosulfate-cyanide sulfurtransferase activity"/>
    <property type="evidence" value="ECO:0007669"/>
    <property type="project" value="InterPro"/>
</dbReference>
<evidence type="ECO:0000313" key="3">
    <source>
        <dbReference type="Proteomes" id="UP000316882"/>
    </source>
</evidence>
<dbReference type="InterPro" id="IPR036873">
    <property type="entry name" value="Rhodanese-like_dom_sf"/>
</dbReference>
<dbReference type="STRING" id="54914.AV540_23855"/>
<dbReference type="EMBL" id="BJMH01000008">
    <property type="protein sequence ID" value="GEB32514.1"/>
    <property type="molecule type" value="Genomic_DNA"/>
</dbReference>
<dbReference type="InterPro" id="IPR050229">
    <property type="entry name" value="GlpE_sulfurtransferase"/>
</dbReference>
<dbReference type="InterPro" id="IPR001763">
    <property type="entry name" value="Rhodanese-like_dom"/>
</dbReference>
<protein>
    <recommendedName>
        <fullName evidence="1">Rhodanese domain-containing protein</fullName>
    </recommendedName>
</protein>
<sequence>MSVVLQIPAAPPAQAHRHFLAKLSLETDVSDVWNDLQNGVANYIIVDARSEKAYQECHVPGAISLPHALISGETTAFLDRSKLLVVYCWSPACNGAAKACAKLAELGFSVKEMLGGMEYWQREGNRIEGSILQEKNPPRPLFSE</sequence>
<dbReference type="PROSITE" id="PS50206">
    <property type="entry name" value="RHODANESE_3"/>
    <property type="match status" value="1"/>
</dbReference>
<dbReference type="AlphaFoldDB" id="A0A4Y3PGD2"/>
<evidence type="ECO:0000259" key="1">
    <source>
        <dbReference type="PROSITE" id="PS50206"/>
    </source>
</evidence>
<keyword evidence="3" id="KW-1185">Reference proteome</keyword>
<dbReference type="SUPFAM" id="SSF52821">
    <property type="entry name" value="Rhodanese/Cell cycle control phosphatase"/>
    <property type="match status" value="1"/>
</dbReference>
<comment type="caution">
    <text evidence="2">The sequence shown here is derived from an EMBL/GenBank/DDBJ whole genome shotgun (WGS) entry which is preliminary data.</text>
</comment>
<dbReference type="CDD" id="cd01521">
    <property type="entry name" value="RHOD_PspE2"/>
    <property type="match status" value="1"/>
</dbReference>
<feature type="domain" description="Rhodanese" evidence="1">
    <location>
        <begin position="39"/>
        <end position="129"/>
    </location>
</feature>
<dbReference type="PROSITE" id="PS00380">
    <property type="entry name" value="RHODANESE_1"/>
    <property type="match status" value="1"/>
</dbReference>
<dbReference type="Proteomes" id="UP000316882">
    <property type="component" value="Unassembled WGS sequence"/>
</dbReference>
<dbReference type="PANTHER" id="PTHR43031">
    <property type="entry name" value="FAD-DEPENDENT OXIDOREDUCTASE"/>
    <property type="match status" value="1"/>
</dbReference>
<reference evidence="2 3" key="1">
    <citation type="submission" date="2019-06" db="EMBL/GenBank/DDBJ databases">
        <title>Whole genome shotgun sequence of Brevibacillus parabrevis NBRC 12334.</title>
        <authorList>
            <person name="Hosoyama A."/>
            <person name="Uohara A."/>
            <person name="Ohji S."/>
            <person name="Ichikawa N."/>
        </authorList>
    </citation>
    <scope>NUCLEOTIDE SEQUENCE [LARGE SCALE GENOMIC DNA]</scope>
    <source>
        <strain evidence="2 3">NBRC 12334</strain>
    </source>
</reference>
<dbReference type="InterPro" id="IPR001307">
    <property type="entry name" value="Thiosulphate_STrfase_CS"/>
</dbReference>
<dbReference type="Pfam" id="PF00581">
    <property type="entry name" value="Rhodanese"/>
    <property type="match status" value="1"/>
</dbReference>